<dbReference type="Proteomes" id="UP000002384">
    <property type="component" value="Chromosome"/>
</dbReference>
<dbReference type="InterPro" id="IPR053910">
    <property type="entry name" value="RsmI_HTH"/>
</dbReference>
<accession>B7K9L7</accession>
<evidence type="ECO:0000259" key="8">
    <source>
        <dbReference type="Pfam" id="PF23016"/>
    </source>
</evidence>
<dbReference type="EMBL" id="CP001291">
    <property type="protein sequence ID" value="ACK69985.1"/>
    <property type="molecule type" value="Genomic_DNA"/>
</dbReference>
<dbReference type="HAMAP" id="MF_01877">
    <property type="entry name" value="16SrRNA_methyltr_I"/>
    <property type="match status" value="1"/>
</dbReference>
<dbReference type="GO" id="GO:0005737">
    <property type="term" value="C:cytoplasm"/>
    <property type="evidence" value="ECO:0007669"/>
    <property type="project" value="UniProtKB-SubCell"/>
</dbReference>
<sequence>MNTDELKQGCLYVVGTPIGNLEDMTFRAVKILQKVDAIAAEDTRHTGKLLQHFQITTPQISYHDHNRFSRSLELISRLKRGENIALVTDAGMPGISDPGYDLVKACVQENISVIPIPGVTAAITALAVSGLPTDRFIFEGFLPTKEGEKRDRLSSLSHETRTLIFYEAPHRLLQTLENLGEGLGYSRKIVLGRELTKLHEELWRGTLKEAIAFYQTHSPKGEFTIVIEGAILDEKQTLSPEQLKIELHHLLEEGMTRSQASRHLAQLTSLPRRHLYQLALEIED</sequence>
<dbReference type="AlphaFoldDB" id="B7K9L7"/>
<keyword evidence="2 6" id="KW-0698">rRNA processing</keyword>
<evidence type="ECO:0000256" key="5">
    <source>
        <dbReference type="ARBA" id="ARBA00022691"/>
    </source>
</evidence>
<dbReference type="FunFam" id="3.40.1010.10:FF:000002">
    <property type="entry name" value="Ribosomal RNA small subunit methyltransferase I"/>
    <property type="match status" value="1"/>
</dbReference>
<reference evidence="10" key="1">
    <citation type="journal article" date="2011" name="MBio">
        <title>Novel metabolic attributes of the genus Cyanothece, comprising a group of unicellular nitrogen-fixing Cyanobacteria.</title>
        <authorList>
            <person name="Bandyopadhyay A."/>
            <person name="Elvitigala T."/>
            <person name="Welsh E."/>
            <person name="Stockel J."/>
            <person name="Liberton M."/>
            <person name="Min H."/>
            <person name="Sherman L.A."/>
            <person name="Pakrasi H.B."/>
        </authorList>
    </citation>
    <scope>NUCLEOTIDE SEQUENCE [LARGE SCALE GENOMIC DNA]</scope>
    <source>
        <strain evidence="10">PCC 7424</strain>
    </source>
</reference>
<evidence type="ECO:0000313" key="10">
    <source>
        <dbReference type="Proteomes" id="UP000002384"/>
    </source>
</evidence>
<dbReference type="RefSeq" id="WP_012598929.1">
    <property type="nucleotide sequence ID" value="NC_011729.1"/>
</dbReference>
<dbReference type="eggNOG" id="COG0313">
    <property type="taxonomic scope" value="Bacteria"/>
</dbReference>
<dbReference type="Pfam" id="PF00590">
    <property type="entry name" value="TP_methylase"/>
    <property type="match status" value="1"/>
</dbReference>
<evidence type="ECO:0000259" key="7">
    <source>
        <dbReference type="Pfam" id="PF00590"/>
    </source>
</evidence>
<evidence type="ECO:0000256" key="4">
    <source>
        <dbReference type="ARBA" id="ARBA00022679"/>
    </source>
</evidence>
<evidence type="ECO:0000313" key="9">
    <source>
        <dbReference type="EMBL" id="ACK69985.1"/>
    </source>
</evidence>
<feature type="domain" description="RsmI HTH" evidence="8">
    <location>
        <begin position="248"/>
        <end position="282"/>
    </location>
</feature>
<comment type="catalytic activity">
    <reaction evidence="6">
        <text>cytidine(1402) in 16S rRNA + S-adenosyl-L-methionine = 2'-O-methylcytidine(1402) in 16S rRNA + S-adenosyl-L-homocysteine + H(+)</text>
        <dbReference type="Rhea" id="RHEA:42924"/>
        <dbReference type="Rhea" id="RHEA-COMP:10285"/>
        <dbReference type="Rhea" id="RHEA-COMP:10286"/>
        <dbReference type="ChEBI" id="CHEBI:15378"/>
        <dbReference type="ChEBI" id="CHEBI:57856"/>
        <dbReference type="ChEBI" id="CHEBI:59789"/>
        <dbReference type="ChEBI" id="CHEBI:74495"/>
        <dbReference type="ChEBI" id="CHEBI:82748"/>
        <dbReference type="EC" id="2.1.1.198"/>
    </reaction>
</comment>
<evidence type="ECO:0000256" key="2">
    <source>
        <dbReference type="ARBA" id="ARBA00022552"/>
    </source>
</evidence>
<dbReference type="CDD" id="cd11648">
    <property type="entry name" value="RsmI"/>
    <property type="match status" value="1"/>
</dbReference>
<proteinExistence type="inferred from homology"/>
<organism evidence="9 10">
    <name type="scientific">Gloeothece citriformis (strain PCC 7424)</name>
    <name type="common">Cyanothece sp. (strain PCC 7424)</name>
    <dbReference type="NCBI Taxonomy" id="65393"/>
    <lineage>
        <taxon>Bacteria</taxon>
        <taxon>Bacillati</taxon>
        <taxon>Cyanobacteriota</taxon>
        <taxon>Cyanophyceae</taxon>
        <taxon>Oscillatoriophycideae</taxon>
        <taxon>Chroococcales</taxon>
        <taxon>Aphanothecaceae</taxon>
        <taxon>Gloeothece</taxon>
        <taxon>Gloeothece citriformis</taxon>
    </lineage>
</organism>
<dbReference type="PANTHER" id="PTHR46111:SF1">
    <property type="entry name" value="RIBOSOMAL RNA SMALL SUBUNIT METHYLTRANSFERASE I"/>
    <property type="match status" value="1"/>
</dbReference>
<evidence type="ECO:0000256" key="1">
    <source>
        <dbReference type="ARBA" id="ARBA00022490"/>
    </source>
</evidence>
<comment type="subcellular location">
    <subcellularLocation>
        <location evidence="6">Cytoplasm</location>
    </subcellularLocation>
</comment>
<dbReference type="InterPro" id="IPR008189">
    <property type="entry name" value="rRNA_ssu_MeTfrase_I"/>
</dbReference>
<dbReference type="GO" id="GO:0070677">
    <property type="term" value="F:rRNA (cytosine-2'-O-)-methyltransferase activity"/>
    <property type="evidence" value="ECO:0007669"/>
    <property type="project" value="UniProtKB-UniRule"/>
</dbReference>
<dbReference type="EC" id="2.1.1.198" evidence="6"/>
<dbReference type="SUPFAM" id="SSF53790">
    <property type="entry name" value="Tetrapyrrole methylase"/>
    <property type="match status" value="1"/>
</dbReference>
<evidence type="ECO:0000256" key="3">
    <source>
        <dbReference type="ARBA" id="ARBA00022603"/>
    </source>
</evidence>
<dbReference type="Pfam" id="PF23016">
    <property type="entry name" value="RsmI_C"/>
    <property type="match status" value="1"/>
</dbReference>
<dbReference type="InterPro" id="IPR014777">
    <property type="entry name" value="4pyrrole_Mease_sub1"/>
</dbReference>
<dbReference type="KEGG" id="cyc:PCC7424_1545"/>
<feature type="domain" description="Tetrapyrrole methylase" evidence="7">
    <location>
        <begin position="11"/>
        <end position="210"/>
    </location>
</feature>
<dbReference type="InterPro" id="IPR014776">
    <property type="entry name" value="4pyrrole_Mease_sub2"/>
</dbReference>
<dbReference type="InterPro" id="IPR000878">
    <property type="entry name" value="4pyrrol_Mease"/>
</dbReference>
<dbReference type="HOGENOM" id="CLU_044779_2_0_3"/>
<keyword evidence="1 6" id="KW-0963">Cytoplasm</keyword>
<evidence type="ECO:0000256" key="6">
    <source>
        <dbReference type="HAMAP-Rule" id="MF_01877"/>
    </source>
</evidence>
<dbReference type="Gene3D" id="3.40.1010.10">
    <property type="entry name" value="Cobalt-precorrin-4 Transmethylase, Domain 1"/>
    <property type="match status" value="1"/>
</dbReference>
<protein>
    <recommendedName>
        <fullName evidence="6">Ribosomal RNA small subunit methyltransferase I</fullName>
        <ecNumber evidence="6">2.1.1.198</ecNumber>
    </recommendedName>
    <alternativeName>
        <fullName evidence="6">16S rRNA 2'-O-ribose C1402 methyltransferase</fullName>
    </alternativeName>
    <alternativeName>
        <fullName evidence="6">rRNA (cytidine-2'-O-)-methyltransferase RsmI</fullName>
    </alternativeName>
</protein>
<dbReference type="STRING" id="65393.PCC7424_1545"/>
<dbReference type="PANTHER" id="PTHR46111">
    <property type="entry name" value="RIBOSOMAL RNA SMALL SUBUNIT METHYLTRANSFERASE I"/>
    <property type="match status" value="1"/>
</dbReference>
<dbReference type="FunFam" id="3.30.950.10:FF:000002">
    <property type="entry name" value="Ribosomal RNA small subunit methyltransferase I"/>
    <property type="match status" value="1"/>
</dbReference>
<gene>
    <name evidence="6" type="primary">rsmI</name>
    <name evidence="9" type="ordered locus">PCC7424_1545</name>
</gene>
<dbReference type="OrthoDB" id="9809084at2"/>
<dbReference type="Gene3D" id="3.30.950.10">
    <property type="entry name" value="Methyltransferase, Cobalt-precorrin-4 Transmethylase, Domain 2"/>
    <property type="match status" value="1"/>
</dbReference>
<dbReference type="NCBIfam" id="TIGR00096">
    <property type="entry name" value="16S rRNA (cytidine(1402)-2'-O)-methyltransferase"/>
    <property type="match status" value="1"/>
</dbReference>
<comment type="similarity">
    <text evidence="6">Belongs to the methyltransferase superfamily. RsmI family.</text>
</comment>
<keyword evidence="10" id="KW-1185">Reference proteome</keyword>
<keyword evidence="3 6" id="KW-0489">Methyltransferase</keyword>
<dbReference type="PIRSF" id="PIRSF005917">
    <property type="entry name" value="MTase_YraL"/>
    <property type="match status" value="1"/>
</dbReference>
<comment type="function">
    <text evidence="6">Catalyzes the 2'-O-methylation of the ribose of cytidine 1402 (C1402) in 16S rRNA.</text>
</comment>
<keyword evidence="4 6" id="KW-0808">Transferase</keyword>
<name>B7K9L7_GLOC7</name>
<keyword evidence="5 6" id="KW-0949">S-adenosyl-L-methionine</keyword>
<dbReference type="InterPro" id="IPR035996">
    <property type="entry name" value="4pyrrol_Methylase_sf"/>
</dbReference>